<evidence type="ECO:0000313" key="11">
    <source>
        <dbReference type="EMBL" id="KZV47173.1"/>
    </source>
</evidence>
<dbReference type="InterPro" id="IPR028925">
    <property type="entry name" value="RRM_DME"/>
</dbReference>
<feature type="compositionally biased region" description="Basic residues" evidence="9">
    <location>
        <begin position="129"/>
        <end position="140"/>
    </location>
</feature>
<reference evidence="11 12" key="1">
    <citation type="journal article" date="2015" name="Proc. Natl. Acad. Sci. U.S.A.">
        <title>The resurrection genome of Boea hygrometrica: A blueprint for survival of dehydration.</title>
        <authorList>
            <person name="Xiao L."/>
            <person name="Yang G."/>
            <person name="Zhang L."/>
            <person name="Yang X."/>
            <person name="Zhao S."/>
            <person name="Ji Z."/>
            <person name="Zhou Q."/>
            <person name="Hu M."/>
            <person name="Wang Y."/>
            <person name="Chen M."/>
            <person name="Xu Y."/>
            <person name="Jin H."/>
            <person name="Xiao X."/>
            <person name="Hu G."/>
            <person name="Bao F."/>
            <person name="Hu Y."/>
            <person name="Wan P."/>
            <person name="Li L."/>
            <person name="Deng X."/>
            <person name="Kuang T."/>
            <person name="Xiang C."/>
            <person name="Zhu J.K."/>
            <person name="Oliver M.J."/>
            <person name="He Y."/>
        </authorList>
    </citation>
    <scope>NUCLEOTIDE SEQUENCE [LARGE SCALE GENOMIC DNA]</scope>
    <source>
        <strain evidence="12">cv. XS01</strain>
    </source>
</reference>
<organism evidence="11 12">
    <name type="scientific">Dorcoceras hygrometricum</name>
    <dbReference type="NCBI Taxonomy" id="472368"/>
    <lineage>
        <taxon>Eukaryota</taxon>
        <taxon>Viridiplantae</taxon>
        <taxon>Streptophyta</taxon>
        <taxon>Embryophyta</taxon>
        <taxon>Tracheophyta</taxon>
        <taxon>Spermatophyta</taxon>
        <taxon>Magnoliopsida</taxon>
        <taxon>eudicotyledons</taxon>
        <taxon>Gunneridae</taxon>
        <taxon>Pentapetalae</taxon>
        <taxon>asterids</taxon>
        <taxon>lamiids</taxon>
        <taxon>Lamiales</taxon>
        <taxon>Gesneriaceae</taxon>
        <taxon>Didymocarpoideae</taxon>
        <taxon>Trichosporeae</taxon>
        <taxon>Loxocarpinae</taxon>
        <taxon>Dorcoceras</taxon>
    </lineage>
</organism>
<name>A0A2Z7CK92_9LAMI</name>
<evidence type="ECO:0000256" key="6">
    <source>
        <dbReference type="ARBA" id="ARBA00023014"/>
    </source>
</evidence>
<dbReference type="SMART" id="SM00525">
    <property type="entry name" value="FES"/>
    <property type="match status" value="1"/>
</dbReference>
<evidence type="ECO:0000256" key="9">
    <source>
        <dbReference type="SAM" id="MobiDB-lite"/>
    </source>
</evidence>
<evidence type="ECO:0000259" key="10">
    <source>
        <dbReference type="SMART" id="SM00478"/>
    </source>
</evidence>
<evidence type="ECO:0000256" key="4">
    <source>
        <dbReference type="ARBA" id="ARBA00022723"/>
    </source>
</evidence>
<keyword evidence="6" id="KW-0411">Iron-sulfur</keyword>
<keyword evidence="7" id="KW-0238">DNA-binding</keyword>
<dbReference type="Gene3D" id="1.10.340.30">
    <property type="entry name" value="Hypothetical protein, domain 2"/>
    <property type="match status" value="1"/>
</dbReference>
<evidence type="ECO:0000256" key="7">
    <source>
        <dbReference type="ARBA" id="ARBA00023125"/>
    </source>
</evidence>
<comment type="similarity">
    <text evidence="3">Belongs to the DNA glycosylase family. DEMETER subfamily.</text>
</comment>
<dbReference type="Gene3D" id="1.10.1670.10">
    <property type="entry name" value="Helix-hairpin-Helix base-excision DNA repair enzymes (C-terminal)"/>
    <property type="match status" value="1"/>
</dbReference>
<dbReference type="Pfam" id="PF15628">
    <property type="entry name" value="RRM_DME"/>
    <property type="match status" value="1"/>
</dbReference>
<dbReference type="GO" id="GO:0046872">
    <property type="term" value="F:metal ion binding"/>
    <property type="evidence" value="ECO:0007669"/>
    <property type="project" value="UniProtKB-KW"/>
</dbReference>
<feature type="compositionally biased region" description="Polar residues" evidence="9">
    <location>
        <begin position="153"/>
        <end position="164"/>
    </location>
</feature>
<dbReference type="GO" id="GO:0051539">
    <property type="term" value="F:4 iron, 4 sulfur cluster binding"/>
    <property type="evidence" value="ECO:0007669"/>
    <property type="project" value="InterPro"/>
</dbReference>
<feature type="compositionally biased region" description="Low complexity" evidence="9">
    <location>
        <begin position="777"/>
        <end position="788"/>
    </location>
</feature>
<dbReference type="InterPro" id="IPR044811">
    <property type="entry name" value="DME/ROS1"/>
</dbReference>
<dbReference type="InterPro" id="IPR011257">
    <property type="entry name" value="DNA_glycosylase"/>
</dbReference>
<sequence>MAEGLKGAGEWVPVTPMKTVQECSAGKERDSCDRILGNLCPGDDAWSANISVDSGSNAYSGFNGDISDKVENEETWKVEVPSERIRGFQLNEEQTHHDFETNSTTSKTSYTPSHPNPKKLGSCEVGVDKKKRPKMKKHRPKIFDETKPKKTPKSQMANPLTPKQKTPRRSIPRTSPPEKNTCTRKENPPEGFDGNLECATKSCRQKLVFKLVNHARDQLGHDSCGVIDGVTDAKVMETSLAKDEHVQMVDGFQLSANSSTPQGEAVDDTSYCAVKGFTDLLNACTDSLLRDSLEDTQKLYFNFNLEEQNFDSCPGIGTIIQQYQRRKKTRSNPLYEEDMNFQEKIHTPEEGSKLQCGTNVFGLKVYKRLFRPNECLKNSRKLGPNFPRIFKKKRMKQQRATKFPVKMDPCIRHKVTSKKRSKYHRAAKKIKKRCPSGKLADGTQQKMIMDNELPSNFAIQEYNLRLIQPSQKQIRDAMDYPKSFNCVWSLCPCPMAYFRKKRSRTHSRKIKFSGVHEEMKHSEPRGCSSLLNWSVHCKRKRSNLSAQSRDLSSLYLVPAAVPLKALSVVTQDSGQENVEDCSMISVKHIPYLDEHCLVDTPISVVQHLDLKHMFSNLNADEVQGMTDFISQKFERLCIADVNNQLVVRDQKVSDAILPYKGKFDPSKRQKLLPKVDLDAETLRVWNLLMETDGSEDIGEADKDSKIDWDSVREIFRGRIDSFISCMHRIQGDRRFSPWKGSVVDSVIGVFLTQNVSDHLSSSAFMSLAAKFPPSLTKHSSSNKNNVSHQESADSKEIGCDQSTDRSNEKPCLCSTELDMRQICICAINKTLSEDERSYKNAVHVIQDSSSCKSSTTFSQVSTSENSAGFRKVLLGEENESCQQLNNQEENILLCDQSIVDLKFGDGFADSISCKSSDTISIPCTSEISATLKEQVLKVEEKALLQCVHGYRENKMSSGQGMDDTKFDGAVSKIPNFSSHKSSTTISRFCHGENATQLREESALLRQIFNHEENISSCAGSITDVKYGDTAPGVPDSSGHKSSTPISRPCSVENSSIFRQDLLFEENTFLQQYYGCESDTTLCDKNAGGFNFGASRSDPGADNTTNLDDLGNININGLPNVGKDRESAGGRNKRQVKEKQESHVNWDNLRKQYSCGKSKDTMNNNIDSANWDAVRQASVQEVAKVIMDRGMNNILAGRIKDFLDRMIEDHGTIDLEWLRDVPPDKAKSYLLSIPGLGLKSTECVRLLTLRHHAFPVDTNVGRILVRLGWVPLLPLPEDVQIHLLNNYPLVDTIQKYIWPRLCKISNETLYECHYQMITFGKVFCTKRQPNCNVCPMRGQCRHFASAYASARLRLPGVKGGTNEHEAQVKSSQNAMDTNLSLLVHCDDDVSRVENICFNSEPIVEFPPSPEPASREMAERDIEDLGYESDEEIPTIKLSQEEFTKNLLDFMEKTNFLNGEGTMSKELVALSPAAATIPMPKLKFVGRLRTVHQVYEVPDSHPLLAGFENREPDDPCPYLLAIWTNEETAKSSQPPKGACSCQESTTCDVGTCCLRDEVQKQEEELIQGTILVFADHESSRQPIPVPRKWIWNLRRRSLYCGTSTTSIFRGMTTDEIQYCFWRGFICVRATDRVTRAPRPLARRFHICKSRAVGKE</sequence>
<feature type="compositionally biased region" description="Polar residues" evidence="9">
    <location>
        <begin position="101"/>
        <end position="113"/>
    </location>
</feature>
<evidence type="ECO:0000256" key="1">
    <source>
        <dbReference type="ARBA" id="ARBA00001966"/>
    </source>
</evidence>
<proteinExistence type="inferred from homology"/>
<dbReference type="EMBL" id="KQ995304">
    <property type="protein sequence ID" value="KZV47173.1"/>
    <property type="molecule type" value="Genomic_DNA"/>
</dbReference>
<dbReference type="OrthoDB" id="5607at2759"/>
<evidence type="ECO:0000256" key="2">
    <source>
        <dbReference type="ARBA" id="ARBA00004123"/>
    </source>
</evidence>
<dbReference type="InterPro" id="IPR023170">
    <property type="entry name" value="HhH_base_excis_C"/>
</dbReference>
<accession>A0A2Z7CK92</accession>
<dbReference type="Proteomes" id="UP000250235">
    <property type="component" value="Unassembled WGS sequence"/>
</dbReference>
<dbReference type="GO" id="GO:0019104">
    <property type="term" value="F:DNA N-glycosylase activity"/>
    <property type="evidence" value="ECO:0007669"/>
    <property type="project" value="InterPro"/>
</dbReference>
<dbReference type="SUPFAM" id="SSF48150">
    <property type="entry name" value="DNA-glycosylase"/>
    <property type="match status" value="1"/>
</dbReference>
<dbReference type="InterPro" id="IPR003265">
    <property type="entry name" value="HhH-GPD_domain"/>
</dbReference>
<keyword evidence="8" id="KW-0539">Nucleus</keyword>
<dbReference type="PANTHER" id="PTHR46213:SF11">
    <property type="entry name" value="TRANSCRIPTIONAL ACTIVATOR DEMETER-LIKE"/>
    <property type="match status" value="1"/>
</dbReference>
<keyword evidence="4" id="KW-0479">Metal-binding</keyword>
<dbReference type="SMART" id="SM00478">
    <property type="entry name" value="ENDO3c"/>
    <property type="match status" value="1"/>
</dbReference>
<feature type="region of interest" description="Disordered" evidence="9">
    <location>
        <begin position="87"/>
        <end position="191"/>
    </location>
</feature>
<feature type="region of interest" description="Disordered" evidence="9">
    <location>
        <begin position="774"/>
        <end position="807"/>
    </location>
</feature>
<comment type="subcellular location">
    <subcellularLocation>
        <location evidence="2">Nucleus</location>
    </subcellularLocation>
</comment>
<dbReference type="GO" id="GO:0003677">
    <property type="term" value="F:DNA binding"/>
    <property type="evidence" value="ECO:0007669"/>
    <property type="project" value="UniProtKB-KW"/>
</dbReference>
<dbReference type="CDD" id="cd00056">
    <property type="entry name" value="ENDO3c"/>
    <property type="match status" value="1"/>
</dbReference>
<keyword evidence="12" id="KW-1185">Reference proteome</keyword>
<comment type="cofactor">
    <cofactor evidence="1">
        <name>[4Fe-4S] cluster</name>
        <dbReference type="ChEBI" id="CHEBI:49883"/>
    </cofactor>
</comment>
<dbReference type="GO" id="GO:0141166">
    <property type="term" value="P:chromosomal 5-methylcytosine DNA demethylation pathway"/>
    <property type="evidence" value="ECO:0007669"/>
    <property type="project" value="InterPro"/>
</dbReference>
<feature type="region of interest" description="Disordered" evidence="9">
    <location>
        <begin position="1116"/>
        <end position="1141"/>
    </location>
</feature>
<evidence type="ECO:0000256" key="5">
    <source>
        <dbReference type="ARBA" id="ARBA00023004"/>
    </source>
</evidence>
<dbReference type="GO" id="GO:0035514">
    <property type="term" value="F:DNA demethylase activity"/>
    <property type="evidence" value="ECO:0007669"/>
    <property type="project" value="InterPro"/>
</dbReference>
<evidence type="ECO:0000313" key="12">
    <source>
        <dbReference type="Proteomes" id="UP000250235"/>
    </source>
</evidence>
<feature type="compositionally biased region" description="Basic and acidic residues" evidence="9">
    <location>
        <begin position="790"/>
        <end position="807"/>
    </location>
</feature>
<dbReference type="PANTHER" id="PTHR46213">
    <property type="entry name" value="TRANSCRIPTIONAL ACTIVATOR DEMETER"/>
    <property type="match status" value="1"/>
</dbReference>
<evidence type="ECO:0000256" key="8">
    <source>
        <dbReference type="ARBA" id="ARBA00023242"/>
    </source>
</evidence>
<dbReference type="InterPro" id="IPR003651">
    <property type="entry name" value="Endonuclease3_FeS-loop_motif"/>
</dbReference>
<protein>
    <recommendedName>
        <fullName evidence="10">HhH-GPD domain-containing protein</fullName>
    </recommendedName>
</protein>
<dbReference type="GO" id="GO:0006284">
    <property type="term" value="P:base-excision repair"/>
    <property type="evidence" value="ECO:0007669"/>
    <property type="project" value="InterPro"/>
</dbReference>
<gene>
    <name evidence="11" type="ORF">F511_05224</name>
</gene>
<feature type="domain" description="HhH-GPD" evidence="10">
    <location>
        <begin position="1161"/>
        <end position="1301"/>
    </location>
</feature>
<dbReference type="GO" id="GO:0005634">
    <property type="term" value="C:nucleus"/>
    <property type="evidence" value="ECO:0007669"/>
    <property type="project" value="UniProtKB-SubCell"/>
</dbReference>
<keyword evidence="5" id="KW-0408">Iron</keyword>
<evidence type="ECO:0000256" key="3">
    <source>
        <dbReference type="ARBA" id="ARBA00005646"/>
    </source>
</evidence>